<feature type="region of interest" description="Disordered" evidence="1">
    <location>
        <begin position="1"/>
        <end position="34"/>
    </location>
</feature>
<reference evidence="2" key="1">
    <citation type="journal article" date="2015" name="Sci. Rep.">
        <title>The power of single molecule real-time sequencing technology in the de novo assembly of a eukaryotic genome.</title>
        <authorList>
            <person name="Sakai H."/>
            <person name="Naito K."/>
            <person name="Ogiso-Tanaka E."/>
            <person name="Takahashi Y."/>
            <person name="Iseki K."/>
            <person name="Muto C."/>
            <person name="Satou K."/>
            <person name="Teruya K."/>
            <person name="Shiroma A."/>
            <person name="Shimoji M."/>
            <person name="Hirano T."/>
            <person name="Itoh T."/>
            <person name="Kaga A."/>
            <person name="Tomooka N."/>
        </authorList>
    </citation>
    <scope>NUCLEOTIDE SEQUENCE</scope>
</reference>
<feature type="compositionally biased region" description="Pro residues" evidence="1">
    <location>
        <begin position="18"/>
        <end position="32"/>
    </location>
</feature>
<evidence type="ECO:0000313" key="2">
    <source>
        <dbReference type="EMBL" id="BAU03573.1"/>
    </source>
</evidence>
<name>A0A0S3TEN7_PHAAN</name>
<organism evidence="2">
    <name type="scientific">Vigna angularis var. angularis</name>
    <dbReference type="NCBI Taxonomy" id="157739"/>
    <lineage>
        <taxon>Eukaryota</taxon>
        <taxon>Viridiplantae</taxon>
        <taxon>Streptophyta</taxon>
        <taxon>Embryophyta</taxon>
        <taxon>Tracheophyta</taxon>
        <taxon>Spermatophyta</taxon>
        <taxon>Magnoliopsida</taxon>
        <taxon>eudicotyledons</taxon>
        <taxon>Gunneridae</taxon>
        <taxon>Pentapetalae</taxon>
        <taxon>rosids</taxon>
        <taxon>fabids</taxon>
        <taxon>Fabales</taxon>
        <taxon>Fabaceae</taxon>
        <taxon>Papilionoideae</taxon>
        <taxon>50 kb inversion clade</taxon>
        <taxon>NPAAA clade</taxon>
        <taxon>indigoferoid/millettioid clade</taxon>
        <taxon>Phaseoleae</taxon>
        <taxon>Vigna</taxon>
    </lineage>
</organism>
<dbReference type="AlphaFoldDB" id="A0A0S3TEN7"/>
<protein>
    <submittedName>
        <fullName evidence="2">Uncharacterized protein</fullName>
    </submittedName>
</protein>
<evidence type="ECO:0000256" key="1">
    <source>
        <dbReference type="SAM" id="MobiDB-lite"/>
    </source>
</evidence>
<gene>
    <name evidence="2" type="primary">Vigan.UMG132600</name>
    <name evidence="2" type="ORF">VIGAN_UM132600</name>
</gene>
<sequence>MTHHPPAAVATSLLDMKPLPPPLSNVPPPPPLSFKKKRTVLTENLIQKNYERYNSFSIHVQNMENNVKLYDIITYEILDCNFETQKNCHHSLSA</sequence>
<proteinExistence type="predicted"/>
<accession>A0A0S3TEN7</accession>
<dbReference type="EMBL" id="AP015715">
    <property type="protein sequence ID" value="BAU03573.1"/>
    <property type="molecule type" value="Genomic_DNA"/>
</dbReference>